<evidence type="ECO:0000256" key="1">
    <source>
        <dbReference type="SAM" id="MobiDB-lite"/>
    </source>
</evidence>
<feature type="region of interest" description="Disordered" evidence="1">
    <location>
        <begin position="100"/>
        <end position="174"/>
    </location>
</feature>
<dbReference type="EMBL" id="HG994590">
    <property type="protein sequence ID" value="CAF2802144.1"/>
    <property type="molecule type" value="Genomic_DNA"/>
</dbReference>
<name>A0A0K2TDR4_LEPSM</name>
<organism evidence="3">
    <name type="scientific">Lepeophtheirus salmonis</name>
    <name type="common">Salmon louse</name>
    <name type="synonym">Caligus salmonis</name>
    <dbReference type="NCBI Taxonomy" id="72036"/>
    <lineage>
        <taxon>Eukaryota</taxon>
        <taxon>Metazoa</taxon>
        <taxon>Ecdysozoa</taxon>
        <taxon>Arthropoda</taxon>
        <taxon>Crustacea</taxon>
        <taxon>Multicrustacea</taxon>
        <taxon>Hexanauplia</taxon>
        <taxon>Copepoda</taxon>
        <taxon>Siphonostomatoida</taxon>
        <taxon>Caligidae</taxon>
        <taxon>Lepeophtheirus</taxon>
    </lineage>
</organism>
<keyword evidence="4" id="KW-1185">Reference proteome</keyword>
<accession>A0A0K2TDR4</accession>
<protein>
    <submittedName>
        <fullName evidence="2">(salmon louse) hypothetical protein</fullName>
    </submittedName>
</protein>
<evidence type="ECO:0000313" key="3">
    <source>
        <dbReference type="EMBL" id="CDW24163.1"/>
    </source>
</evidence>
<feature type="compositionally biased region" description="Polar residues" evidence="1">
    <location>
        <begin position="119"/>
        <end position="135"/>
    </location>
</feature>
<dbReference type="EMBL" id="HACA01006802">
    <property type="protein sequence ID" value="CDW24163.1"/>
    <property type="molecule type" value="Transcribed_RNA"/>
</dbReference>
<gene>
    <name evidence="2" type="ORF">LSAA_3219</name>
</gene>
<proteinExistence type="predicted"/>
<dbReference type="Proteomes" id="UP000675881">
    <property type="component" value="Chromosome 11"/>
</dbReference>
<reference evidence="3" key="1">
    <citation type="submission" date="2014-05" db="EMBL/GenBank/DDBJ databases">
        <authorList>
            <person name="Chronopoulou M."/>
        </authorList>
    </citation>
    <scope>NUCLEOTIDE SEQUENCE</scope>
    <source>
        <tissue evidence="3">Whole organism</tissue>
    </source>
</reference>
<reference evidence="2" key="2">
    <citation type="submission" date="2021-02" db="EMBL/GenBank/DDBJ databases">
        <authorList>
            <person name="Bekaert M."/>
        </authorList>
    </citation>
    <scope>NUCLEOTIDE SEQUENCE</scope>
    <source>
        <strain evidence="2">IoA-00</strain>
    </source>
</reference>
<evidence type="ECO:0000313" key="2">
    <source>
        <dbReference type="EMBL" id="CAF2802144.1"/>
    </source>
</evidence>
<sequence length="432" mass="48438">MLSCSPIGNAAGLPTSEDPGILPFSGWTQKLKLTKKVLKHKTIFPKIAYFPSAKDTHSNHDFIFQRFLTVRNSFRSLKVSSSSSPSGNVLSPSHLKSITPLLSSSTPLNRKESTLEPPNRTSGGCSTLEGSSSKDSGLGEEEEATSISHGILSTRSPSESSTSHKKHVMIREPSLSHLPSARRKIFNSCRVVRTRVYKGPKDLPDPSNTTKSQGGTVQNQWDNLYTKAYEELLLSLPGLEPAPLKIIFHREEFSSTATHLPGILEVEEISSVLRTIYSILYHNWQTHSSSKSLDFLSLSLHCIQMFLVSVVQYLDLSSTEDEEDIKERFERKFGELLKNCELIGYSNVDTCLRKSQRVFIEFWCNLLNVPLLKDSFSPSERRNILRLSLGMVSHNIIREEEEEGILSEDGVNEKRNSISLDIKSLKHRSSVF</sequence>
<evidence type="ECO:0000313" key="4">
    <source>
        <dbReference type="Proteomes" id="UP000675881"/>
    </source>
</evidence>
<dbReference type="AlphaFoldDB" id="A0A0K2TDR4"/>